<feature type="compositionally biased region" description="Low complexity" evidence="1">
    <location>
        <begin position="67"/>
        <end position="84"/>
    </location>
</feature>
<sequence length="176" mass="19172">MHPRKTDLARRALDSHRTALDLRQRRTLILCDGQRSVAELTRLLGPETPALVRQLREHGYLEGGDDAPGAPSATAPAAQSGGAPARRRSLGAARIYVQDMLELQRNEAAQSLRRRLMMAHDEPSIVSALLEALAELPRMTAAGYARRVRERVAEVLPEPHLPALAALEARPGSIGT</sequence>
<evidence type="ECO:0000313" key="2">
    <source>
        <dbReference type="EMBL" id="GHH54858.1"/>
    </source>
</evidence>
<dbReference type="Proteomes" id="UP000623958">
    <property type="component" value="Unassembled WGS sequence"/>
</dbReference>
<evidence type="ECO:0000313" key="3">
    <source>
        <dbReference type="Proteomes" id="UP000623958"/>
    </source>
</evidence>
<reference evidence="2" key="2">
    <citation type="submission" date="2020-09" db="EMBL/GenBank/DDBJ databases">
        <authorList>
            <person name="Sun Q."/>
            <person name="Ohkuma M."/>
        </authorList>
    </citation>
    <scope>NUCLEOTIDE SEQUENCE</scope>
    <source>
        <strain evidence="2">JCM 13306</strain>
    </source>
</reference>
<keyword evidence="3" id="KW-1185">Reference proteome</keyword>
<name>A0A919F8F8_9XANT</name>
<dbReference type="RefSeq" id="WP_434026528.1">
    <property type="nucleotide sequence ID" value="NZ_BNBA01000016.1"/>
</dbReference>
<dbReference type="AlphaFoldDB" id="A0A919F8F8"/>
<evidence type="ECO:0000256" key="1">
    <source>
        <dbReference type="SAM" id="MobiDB-lite"/>
    </source>
</evidence>
<dbReference type="EMBL" id="BNBA01000016">
    <property type="protein sequence ID" value="GHH54858.1"/>
    <property type="molecule type" value="Genomic_DNA"/>
</dbReference>
<organism evidence="2 3">
    <name type="scientific">Xanthomonas boreopolis</name>
    <dbReference type="NCBI Taxonomy" id="86183"/>
    <lineage>
        <taxon>Bacteria</taxon>
        <taxon>Pseudomonadati</taxon>
        <taxon>Pseudomonadota</taxon>
        <taxon>Gammaproteobacteria</taxon>
        <taxon>Lysobacterales</taxon>
        <taxon>Lysobacteraceae</taxon>
        <taxon>Xanthomonas</taxon>
    </lineage>
</organism>
<reference evidence="2" key="1">
    <citation type="journal article" date="2014" name="Int. J. Syst. Evol. Microbiol.">
        <title>Complete genome sequence of Corynebacterium casei LMG S-19264T (=DSM 44701T), isolated from a smear-ripened cheese.</title>
        <authorList>
            <consortium name="US DOE Joint Genome Institute (JGI-PGF)"/>
            <person name="Walter F."/>
            <person name="Albersmeier A."/>
            <person name="Kalinowski J."/>
            <person name="Ruckert C."/>
        </authorList>
    </citation>
    <scope>NUCLEOTIDE SEQUENCE</scope>
    <source>
        <strain evidence="2">JCM 13306</strain>
    </source>
</reference>
<feature type="region of interest" description="Disordered" evidence="1">
    <location>
        <begin position="60"/>
        <end position="85"/>
    </location>
</feature>
<comment type="caution">
    <text evidence="2">The sequence shown here is derived from an EMBL/GenBank/DDBJ whole genome shotgun (WGS) entry which is preliminary data.</text>
</comment>
<gene>
    <name evidence="2" type="ORF">GCM10009090_22320</name>
</gene>
<accession>A0A919F8F8</accession>
<proteinExistence type="predicted"/>
<protein>
    <submittedName>
        <fullName evidence="2">Uncharacterized protein</fullName>
    </submittedName>
</protein>